<dbReference type="PROSITE" id="PS50987">
    <property type="entry name" value="HTH_ARSR_2"/>
    <property type="match status" value="1"/>
</dbReference>
<keyword evidence="1" id="KW-0175">Coiled coil</keyword>
<protein>
    <submittedName>
        <fullName evidence="3">DNA-binding transcriptional ArsR family regulator</fullName>
    </submittedName>
</protein>
<dbReference type="GO" id="GO:0003677">
    <property type="term" value="F:DNA binding"/>
    <property type="evidence" value="ECO:0007669"/>
    <property type="project" value="UniProtKB-KW"/>
</dbReference>
<dbReference type="EMBL" id="JADBEE010000001">
    <property type="protein sequence ID" value="MBE1514071.1"/>
    <property type="molecule type" value="Genomic_DNA"/>
</dbReference>
<dbReference type="SMART" id="SM00418">
    <property type="entry name" value="HTH_ARSR"/>
    <property type="match status" value="1"/>
</dbReference>
<gene>
    <name evidence="3" type="ORF">H4W26_000826</name>
</gene>
<accession>A0ABR9J4Z1</accession>
<comment type="caution">
    <text evidence="3">The sequence shown here is derived from an EMBL/GenBank/DDBJ whole genome shotgun (WGS) entry which is preliminary data.</text>
</comment>
<dbReference type="InterPro" id="IPR036388">
    <property type="entry name" value="WH-like_DNA-bd_sf"/>
</dbReference>
<dbReference type="PANTHER" id="PTHR38600:SF2">
    <property type="entry name" value="SLL0088 PROTEIN"/>
    <property type="match status" value="1"/>
</dbReference>
<dbReference type="PANTHER" id="PTHR38600">
    <property type="entry name" value="TRANSCRIPTIONAL REGULATORY PROTEIN"/>
    <property type="match status" value="1"/>
</dbReference>
<dbReference type="InterPro" id="IPR001845">
    <property type="entry name" value="HTH_ArsR_DNA-bd_dom"/>
</dbReference>
<dbReference type="NCBIfam" id="NF033788">
    <property type="entry name" value="HTH_metalloreg"/>
    <property type="match status" value="1"/>
</dbReference>
<reference evidence="3 4" key="1">
    <citation type="submission" date="2020-10" db="EMBL/GenBank/DDBJ databases">
        <title>Sequencing the genomes of 1000 actinobacteria strains.</title>
        <authorList>
            <person name="Klenk H.-P."/>
        </authorList>
    </citation>
    <scope>NUCLEOTIDE SEQUENCE [LARGE SCALE GENOMIC DNA]</scope>
    <source>
        <strain evidence="3 4">DSM 15474</strain>
    </source>
</reference>
<dbReference type="InterPro" id="IPR011991">
    <property type="entry name" value="ArsR-like_HTH"/>
</dbReference>
<dbReference type="InterPro" id="IPR036390">
    <property type="entry name" value="WH_DNA-bd_sf"/>
</dbReference>
<sequence>MTFSALADPTRRDILARLRKHPLTVSDLAEHYAMSRAGVSQHLTVLERADLVQRSRRGQWTECTLSPAALDPASEWIEQQRAEWKERLDRLEEHLDRKTALHEKHTEKGEEK</sequence>
<dbReference type="Gene3D" id="1.10.10.10">
    <property type="entry name" value="Winged helix-like DNA-binding domain superfamily/Winged helix DNA-binding domain"/>
    <property type="match status" value="1"/>
</dbReference>
<dbReference type="PRINTS" id="PR00778">
    <property type="entry name" value="HTHARSR"/>
</dbReference>
<evidence type="ECO:0000259" key="2">
    <source>
        <dbReference type="PROSITE" id="PS50987"/>
    </source>
</evidence>
<dbReference type="RefSeq" id="WP_192590870.1">
    <property type="nucleotide sequence ID" value="NZ_JADBEE010000001.1"/>
</dbReference>
<keyword evidence="4" id="KW-1185">Reference proteome</keyword>
<proteinExistence type="predicted"/>
<dbReference type="Proteomes" id="UP000636579">
    <property type="component" value="Unassembled WGS sequence"/>
</dbReference>
<evidence type="ECO:0000256" key="1">
    <source>
        <dbReference type="SAM" id="Coils"/>
    </source>
</evidence>
<feature type="domain" description="HTH arsR-type" evidence="2">
    <location>
        <begin position="1"/>
        <end position="85"/>
    </location>
</feature>
<name>A0ABR9J4Z1_9MICC</name>
<organism evidence="3 4">
    <name type="scientific">Nesterenkonia halotolerans</name>
    <dbReference type="NCBI Taxonomy" id="225325"/>
    <lineage>
        <taxon>Bacteria</taxon>
        <taxon>Bacillati</taxon>
        <taxon>Actinomycetota</taxon>
        <taxon>Actinomycetes</taxon>
        <taxon>Micrococcales</taxon>
        <taxon>Micrococcaceae</taxon>
        <taxon>Nesterenkonia</taxon>
    </lineage>
</organism>
<feature type="coiled-coil region" evidence="1">
    <location>
        <begin position="74"/>
        <end position="108"/>
    </location>
</feature>
<keyword evidence="3" id="KW-0238">DNA-binding</keyword>
<dbReference type="Pfam" id="PF12840">
    <property type="entry name" value="HTH_20"/>
    <property type="match status" value="1"/>
</dbReference>
<evidence type="ECO:0000313" key="3">
    <source>
        <dbReference type="EMBL" id="MBE1514071.1"/>
    </source>
</evidence>
<evidence type="ECO:0000313" key="4">
    <source>
        <dbReference type="Proteomes" id="UP000636579"/>
    </source>
</evidence>
<dbReference type="CDD" id="cd00090">
    <property type="entry name" value="HTH_ARSR"/>
    <property type="match status" value="1"/>
</dbReference>
<dbReference type="SUPFAM" id="SSF46785">
    <property type="entry name" value="Winged helix' DNA-binding domain"/>
    <property type="match status" value="1"/>
</dbReference>